<accession>A0ABR3FG60</accession>
<feature type="region of interest" description="Disordered" evidence="1">
    <location>
        <begin position="143"/>
        <end position="163"/>
    </location>
</feature>
<protein>
    <recommendedName>
        <fullName evidence="2">Cytidyltransferase-like domain-containing protein</fullName>
    </recommendedName>
</protein>
<keyword evidence="4" id="KW-1185">Reference proteome</keyword>
<feature type="domain" description="Cytidyltransferase-like" evidence="2">
    <location>
        <begin position="171"/>
        <end position="320"/>
    </location>
</feature>
<proteinExistence type="predicted"/>
<evidence type="ECO:0000313" key="3">
    <source>
        <dbReference type="EMBL" id="KAL0574333.1"/>
    </source>
</evidence>
<dbReference type="InterPro" id="IPR004821">
    <property type="entry name" value="Cyt_trans-like"/>
</dbReference>
<comment type="caution">
    <text evidence="3">The sequence shown here is derived from an EMBL/GenBank/DDBJ whole genome shotgun (WGS) entry which is preliminary data.</text>
</comment>
<organism evidence="3 4">
    <name type="scientific">Marasmius crinis-equi</name>
    <dbReference type="NCBI Taxonomy" id="585013"/>
    <lineage>
        <taxon>Eukaryota</taxon>
        <taxon>Fungi</taxon>
        <taxon>Dikarya</taxon>
        <taxon>Basidiomycota</taxon>
        <taxon>Agaricomycotina</taxon>
        <taxon>Agaricomycetes</taxon>
        <taxon>Agaricomycetidae</taxon>
        <taxon>Agaricales</taxon>
        <taxon>Marasmiineae</taxon>
        <taxon>Marasmiaceae</taxon>
        <taxon>Marasmius</taxon>
    </lineage>
</organism>
<dbReference type="SUPFAM" id="SSF52374">
    <property type="entry name" value="Nucleotidylyl transferase"/>
    <property type="match status" value="1"/>
</dbReference>
<gene>
    <name evidence="3" type="ORF">V5O48_007615</name>
</gene>
<evidence type="ECO:0000259" key="2">
    <source>
        <dbReference type="Pfam" id="PF01467"/>
    </source>
</evidence>
<feature type="compositionally biased region" description="Low complexity" evidence="1">
    <location>
        <begin position="148"/>
        <end position="163"/>
    </location>
</feature>
<name>A0ABR3FG60_9AGAR</name>
<dbReference type="PANTHER" id="PTHR10695:SF46">
    <property type="entry name" value="BIFUNCTIONAL COENZYME A SYNTHASE-RELATED"/>
    <property type="match status" value="1"/>
</dbReference>
<dbReference type="InterPro" id="IPR014729">
    <property type="entry name" value="Rossmann-like_a/b/a_fold"/>
</dbReference>
<dbReference type="Gene3D" id="3.40.50.620">
    <property type="entry name" value="HUPs"/>
    <property type="match status" value="1"/>
</dbReference>
<evidence type="ECO:0000256" key="1">
    <source>
        <dbReference type="SAM" id="MobiDB-lite"/>
    </source>
</evidence>
<dbReference type="EMBL" id="JBAHYK010000407">
    <property type="protein sequence ID" value="KAL0574333.1"/>
    <property type="molecule type" value="Genomic_DNA"/>
</dbReference>
<reference evidence="3 4" key="1">
    <citation type="submission" date="2024-02" db="EMBL/GenBank/DDBJ databases">
        <title>A draft genome for the cacao thread blight pathogen Marasmius crinis-equi.</title>
        <authorList>
            <person name="Cohen S.P."/>
            <person name="Baruah I.K."/>
            <person name="Amoako-Attah I."/>
            <person name="Bukari Y."/>
            <person name="Meinhardt L.W."/>
            <person name="Bailey B.A."/>
        </authorList>
    </citation>
    <scope>NUCLEOTIDE SEQUENCE [LARGE SCALE GENOMIC DNA]</scope>
    <source>
        <strain evidence="3 4">GH-76</strain>
    </source>
</reference>
<dbReference type="Pfam" id="PF01467">
    <property type="entry name" value="CTP_transf_like"/>
    <property type="match status" value="1"/>
</dbReference>
<dbReference type="Proteomes" id="UP001465976">
    <property type="component" value="Unassembled WGS sequence"/>
</dbReference>
<evidence type="ECO:0000313" key="4">
    <source>
        <dbReference type="Proteomes" id="UP001465976"/>
    </source>
</evidence>
<dbReference type="PANTHER" id="PTHR10695">
    <property type="entry name" value="DEPHOSPHO-COA KINASE-RELATED"/>
    <property type="match status" value="1"/>
</dbReference>
<sequence length="347" mass="38344">MSSVTTALLIATLPTAYSPSDEHPPSFLSPAIHAASAVAQKRVIIILLSRFFNKNPSVINNIEHFAGVQRLLTYVYVQAAKEDRPLLEIDVILRGLDEELKLELDENKESIVDAVYRISGDTIVVPLPVELLELPQIFIDPGEDERSSALSSTPSATEPPTSTSTFTVTALGGTFDHLHSGHKILLSMSAFVTSRRIIVGVTHPSLLVRKKHVSLIEPLDTRIEKVRRFLKMFKPDLDVYDIVPIEDVYGPTAWDAEVQALIVSKETLRGADEIAKLRASKSLPPLKTLVIDVISSDSSNLDDSDPEWLRKKMSSTAIREWIAQNGQHGDSNLVITDSAEKPREAER</sequence>